<evidence type="ECO:0000256" key="1">
    <source>
        <dbReference type="SAM" id="MobiDB-lite"/>
    </source>
</evidence>
<feature type="chain" id="PRO_5003403326" evidence="2">
    <location>
        <begin position="17"/>
        <end position="184"/>
    </location>
</feature>
<dbReference type="Proteomes" id="UP000008068">
    <property type="component" value="Unassembled WGS sequence"/>
</dbReference>
<dbReference type="OrthoDB" id="5864710at2759"/>
<sequence>MKLLLTALLLAHTVQSIVDGTGFSRGACLKTINTARAAFADKFHVANMNALNYNKKLEPVILQQLSFVNGCPEPSIISHKNLDIYLNVQGQKDLIVELISNTDNTMLACVESHCDGKAIVSIVTDVTDTAPISGSPGSECPSGRSADSKGLCASPGSAGRRNFDVEIPTPIGPPIKVKVDWDLF</sequence>
<organism evidence="4">
    <name type="scientific">Caenorhabditis brenneri</name>
    <name type="common">Nematode worm</name>
    <dbReference type="NCBI Taxonomy" id="135651"/>
    <lineage>
        <taxon>Eukaryota</taxon>
        <taxon>Metazoa</taxon>
        <taxon>Ecdysozoa</taxon>
        <taxon>Nematoda</taxon>
        <taxon>Chromadorea</taxon>
        <taxon>Rhabditida</taxon>
        <taxon>Rhabditina</taxon>
        <taxon>Rhabditomorpha</taxon>
        <taxon>Rhabditoidea</taxon>
        <taxon>Rhabditidae</taxon>
        <taxon>Peloderinae</taxon>
        <taxon>Caenorhabditis</taxon>
    </lineage>
</organism>
<dbReference type="InParanoid" id="G0MD39"/>
<dbReference type="EMBL" id="GL379790">
    <property type="protein sequence ID" value="EGT49397.1"/>
    <property type="molecule type" value="Genomic_DNA"/>
</dbReference>
<name>G0MD39_CAEBE</name>
<evidence type="ECO:0000256" key="2">
    <source>
        <dbReference type="SAM" id="SignalP"/>
    </source>
</evidence>
<dbReference type="eggNOG" id="ENOG502TIA0">
    <property type="taxonomic scope" value="Eukaryota"/>
</dbReference>
<evidence type="ECO:0000313" key="3">
    <source>
        <dbReference type="EMBL" id="EGT49397.1"/>
    </source>
</evidence>
<reference evidence="4" key="1">
    <citation type="submission" date="2011-07" db="EMBL/GenBank/DDBJ databases">
        <authorList>
            <consortium name="Caenorhabditis brenneri Sequencing and Analysis Consortium"/>
            <person name="Wilson R.K."/>
        </authorList>
    </citation>
    <scope>NUCLEOTIDE SEQUENCE [LARGE SCALE GENOMIC DNA]</scope>
    <source>
        <strain evidence="4">PB2801</strain>
    </source>
</reference>
<accession>G0MD39</accession>
<evidence type="ECO:0000313" key="4">
    <source>
        <dbReference type="Proteomes" id="UP000008068"/>
    </source>
</evidence>
<keyword evidence="4" id="KW-1185">Reference proteome</keyword>
<dbReference type="HOGENOM" id="CLU_099981_1_0_1"/>
<gene>
    <name evidence="3" type="ORF">CAEBREN_01732</name>
</gene>
<proteinExistence type="predicted"/>
<keyword evidence="2" id="KW-0732">Signal</keyword>
<dbReference type="AlphaFoldDB" id="G0MD39"/>
<dbReference type="OMA" id="VESHCDG"/>
<feature type="region of interest" description="Disordered" evidence="1">
    <location>
        <begin position="133"/>
        <end position="157"/>
    </location>
</feature>
<feature type="signal peptide" evidence="2">
    <location>
        <begin position="1"/>
        <end position="16"/>
    </location>
</feature>
<protein>
    <submittedName>
        <fullName evidence="3">Uncharacterized protein</fullName>
    </submittedName>
</protein>